<gene>
    <name evidence="1" type="ORF">AVEN_271478_1</name>
</gene>
<dbReference type="EMBL" id="BGPR01004576">
    <property type="protein sequence ID" value="GBN01055.1"/>
    <property type="molecule type" value="Genomic_DNA"/>
</dbReference>
<organism evidence="1 2">
    <name type="scientific">Araneus ventricosus</name>
    <name type="common">Orbweaver spider</name>
    <name type="synonym">Epeira ventricosa</name>
    <dbReference type="NCBI Taxonomy" id="182803"/>
    <lineage>
        <taxon>Eukaryota</taxon>
        <taxon>Metazoa</taxon>
        <taxon>Ecdysozoa</taxon>
        <taxon>Arthropoda</taxon>
        <taxon>Chelicerata</taxon>
        <taxon>Arachnida</taxon>
        <taxon>Araneae</taxon>
        <taxon>Araneomorphae</taxon>
        <taxon>Entelegynae</taxon>
        <taxon>Araneoidea</taxon>
        <taxon>Araneidae</taxon>
        <taxon>Araneus</taxon>
    </lineage>
</organism>
<dbReference type="Proteomes" id="UP000499080">
    <property type="component" value="Unassembled WGS sequence"/>
</dbReference>
<name>A0A4Y2KFH9_ARAVE</name>
<proteinExistence type="predicted"/>
<protein>
    <submittedName>
        <fullName evidence="1">Uncharacterized protein</fullName>
    </submittedName>
</protein>
<dbReference type="AlphaFoldDB" id="A0A4Y2KFH9"/>
<reference evidence="1 2" key="1">
    <citation type="journal article" date="2019" name="Sci. Rep.">
        <title>Orb-weaving spider Araneus ventricosus genome elucidates the spidroin gene catalogue.</title>
        <authorList>
            <person name="Kono N."/>
            <person name="Nakamura H."/>
            <person name="Ohtoshi R."/>
            <person name="Moran D.A.P."/>
            <person name="Shinohara A."/>
            <person name="Yoshida Y."/>
            <person name="Fujiwara M."/>
            <person name="Mori M."/>
            <person name="Tomita M."/>
            <person name="Arakawa K."/>
        </authorList>
    </citation>
    <scope>NUCLEOTIDE SEQUENCE [LARGE SCALE GENOMIC DNA]</scope>
</reference>
<accession>A0A4Y2KFH9</accession>
<sequence length="164" mass="19256">MLVKINSIPSGYCQSNPDRTIRSRSGRKRTWTSRSLPMADMCKPGLTLVYFPNKPYKRTQNACQLYYEDVLLSVCHQRVYSGTPKRYPSVKYGPKHIFKVVKSMRHLPDYIKRIIDPVIERDAFFCHPEDMLLAMVVDERQNIQKSGYKRILKERNQNQKVKSV</sequence>
<evidence type="ECO:0000313" key="1">
    <source>
        <dbReference type="EMBL" id="GBN01055.1"/>
    </source>
</evidence>
<dbReference type="PANTHER" id="PTHR46409:SF1">
    <property type="entry name" value="HTH PSQ-TYPE DOMAIN-CONTAINING PROTEIN"/>
    <property type="match status" value="1"/>
</dbReference>
<comment type="caution">
    <text evidence="1">The sequence shown here is derived from an EMBL/GenBank/DDBJ whole genome shotgun (WGS) entry which is preliminary data.</text>
</comment>
<dbReference type="PANTHER" id="PTHR46409">
    <property type="entry name" value="HTH PSQ-TYPE DOMAIN-CONTAINING PROTEIN"/>
    <property type="match status" value="1"/>
</dbReference>
<evidence type="ECO:0000313" key="2">
    <source>
        <dbReference type="Proteomes" id="UP000499080"/>
    </source>
</evidence>
<keyword evidence="2" id="KW-1185">Reference proteome</keyword>